<keyword evidence="2" id="KW-1185">Reference proteome</keyword>
<comment type="caution">
    <text evidence="1">The sequence shown here is derived from an EMBL/GenBank/DDBJ whole genome shotgun (WGS) entry which is preliminary data.</text>
</comment>
<reference evidence="1 2" key="1">
    <citation type="submission" date="2015-04" db="EMBL/GenBank/DDBJ databases">
        <title>Taxonomic description and genome sequence of Bacillus campisalis sp. nov., a novel member of the genus Bacillus isolated from solar saltern.</title>
        <authorList>
            <person name="Mathan Kumar R."/>
            <person name="Kaur G."/>
            <person name="Kumar A."/>
            <person name="Singh N.K."/>
            <person name="Kaur N."/>
            <person name="Kumar N."/>
            <person name="Mayilraj S."/>
        </authorList>
    </citation>
    <scope>NUCLEOTIDE SEQUENCE [LARGE SCALE GENOMIC DNA]</scope>
    <source>
        <strain evidence="1 2">SA2-6</strain>
    </source>
</reference>
<dbReference type="PROSITE" id="PS51257">
    <property type="entry name" value="PROKAR_LIPOPROTEIN"/>
    <property type="match status" value="1"/>
</dbReference>
<organism evidence="1 2">
    <name type="scientific">Mesobacillus campisalis</name>
    <dbReference type="NCBI Taxonomy" id="1408103"/>
    <lineage>
        <taxon>Bacteria</taxon>
        <taxon>Bacillati</taxon>
        <taxon>Bacillota</taxon>
        <taxon>Bacilli</taxon>
        <taxon>Bacillales</taxon>
        <taxon>Bacillaceae</taxon>
        <taxon>Mesobacillus</taxon>
    </lineage>
</organism>
<dbReference type="InterPro" id="IPR054817">
    <property type="entry name" value="Glycosyl_F510_1955-like"/>
</dbReference>
<dbReference type="RefSeq" id="WP_046526024.1">
    <property type="nucleotide sequence ID" value="NZ_LAYY01000098.1"/>
</dbReference>
<dbReference type="CDD" id="cd15482">
    <property type="entry name" value="Sialidase_non-viral"/>
    <property type="match status" value="1"/>
</dbReference>
<evidence type="ECO:0000313" key="1">
    <source>
        <dbReference type="EMBL" id="KKK34334.1"/>
    </source>
</evidence>
<evidence type="ECO:0000313" key="2">
    <source>
        <dbReference type="Proteomes" id="UP000034166"/>
    </source>
</evidence>
<gene>
    <name evidence="1" type="ORF">WQ57_23205</name>
</gene>
<dbReference type="Proteomes" id="UP000034166">
    <property type="component" value="Unassembled WGS sequence"/>
</dbReference>
<dbReference type="EMBL" id="LAYY01000098">
    <property type="protein sequence ID" value="KKK34334.1"/>
    <property type="molecule type" value="Genomic_DNA"/>
</dbReference>
<sequence>MKSFKVVAGVLALAIVASGCSSTKEAGSGEKRIEKGFRAEHLHGIAYAADETIYITTHEGMLATQNGGMEWTMKGNYDFDFMGFNVMSDGSMITSGHPGKASSLLNPLGVMVSENNGEEWESESLLGKVDFHILTANYSNPSVIYGINQMDSGNYKTGIYKSMDKGKEWERIDSEGLPNDLHQIYTLISSPDDENSLLAGTSNGVMQSYDGGESWEVTDSSRLITAVGVISGSKQLVSYSITNRESGIMSSGDFGKTWTYHGLDLGEDAVAYIGIHPIVPDKMVVATFENTVLSSKDGGGKWTTLLDKGAIQ</sequence>
<name>A0A0M2SI21_9BACI</name>
<accession>A0A0M2SI21</accession>
<dbReference type="AlphaFoldDB" id="A0A0M2SI21"/>
<dbReference type="OrthoDB" id="9764804at2"/>
<proteinExistence type="predicted"/>
<dbReference type="Gene3D" id="2.130.10.10">
    <property type="entry name" value="YVTN repeat-like/Quinoprotein amine dehydrogenase"/>
    <property type="match status" value="2"/>
</dbReference>
<dbReference type="PATRIC" id="fig|1408103.3.peg.5005"/>
<dbReference type="SUPFAM" id="SSF110296">
    <property type="entry name" value="Oligoxyloglucan reducing end-specific cellobiohydrolase"/>
    <property type="match status" value="1"/>
</dbReference>
<dbReference type="InterPro" id="IPR015943">
    <property type="entry name" value="WD40/YVTN_repeat-like_dom_sf"/>
</dbReference>
<dbReference type="NCBIfam" id="NF045728">
    <property type="entry name" value="glycosyl_F510_1955"/>
    <property type="match status" value="1"/>
</dbReference>
<evidence type="ECO:0008006" key="3">
    <source>
        <dbReference type="Google" id="ProtNLM"/>
    </source>
</evidence>
<protein>
    <recommendedName>
        <fullName evidence="3">Sortilin N-terminal domain-containing protein</fullName>
    </recommendedName>
</protein>